<sequence>MSSSKKRQQSNTSDEVCKQQKVQHVMQHVTTDSPFDSLIPSLVGIREKCVVMNEQMNQLKDSNAALSRFNDSFGAFLFGLAANGAVVQGPDLPKMADKSEPVIEANPVESTPKETPHSPKPLRFVAKKIALGSIIDRLPLKYREKTDDRKAVEAVLRDLRLKPEGRQVSVVRGGGGCVGLTMLLLLFRTLKETVERTGLPKHRVTECLNALVRIKDIIKFNAKAQFAIYRMNPIKYPSS</sequence>
<dbReference type="InParanoid" id="A0A163KUP6"/>
<gene>
    <name evidence="1" type="primary">ABSGL_06217.1 scaffold 7705</name>
</gene>
<dbReference type="GO" id="GO:0072686">
    <property type="term" value="C:mitotic spindle"/>
    <property type="evidence" value="ECO:0007669"/>
    <property type="project" value="InterPro"/>
</dbReference>
<dbReference type="AlphaFoldDB" id="A0A163KUP6"/>
<accession>A0A163KUP6</accession>
<name>A0A163KUP6_ABSGL</name>
<dbReference type="STRING" id="4829.A0A163KUP6"/>
<proteinExistence type="predicted"/>
<dbReference type="GO" id="GO:0008608">
    <property type="term" value="P:attachment of spindle microtubules to kinetochore"/>
    <property type="evidence" value="ECO:0007669"/>
    <property type="project" value="InterPro"/>
</dbReference>
<organism evidence="1">
    <name type="scientific">Absidia glauca</name>
    <name type="common">Pin mould</name>
    <dbReference type="NCBI Taxonomy" id="4829"/>
    <lineage>
        <taxon>Eukaryota</taxon>
        <taxon>Fungi</taxon>
        <taxon>Fungi incertae sedis</taxon>
        <taxon>Mucoromycota</taxon>
        <taxon>Mucoromycotina</taxon>
        <taxon>Mucoromycetes</taxon>
        <taxon>Mucorales</taxon>
        <taxon>Cunninghamellaceae</taxon>
        <taxon>Absidia</taxon>
    </lineage>
</organism>
<evidence type="ECO:0000313" key="2">
    <source>
        <dbReference type="Proteomes" id="UP000078561"/>
    </source>
</evidence>
<dbReference type="EMBL" id="LT553219">
    <property type="protein sequence ID" value="SAM00529.1"/>
    <property type="molecule type" value="Genomic_DNA"/>
</dbReference>
<dbReference type="Pfam" id="PF08653">
    <property type="entry name" value="DASH_Dam1"/>
    <property type="match status" value="1"/>
</dbReference>
<protein>
    <submittedName>
        <fullName evidence="1">Uncharacterized protein</fullName>
    </submittedName>
</protein>
<dbReference type="OrthoDB" id="5586015at2759"/>
<keyword evidence="2" id="KW-1185">Reference proteome</keyword>
<dbReference type="Proteomes" id="UP000078561">
    <property type="component" value="Unassembled WGS sequence"/>
</dbReference>
<dbReference type="GO" id="GO:0042729">
    <property type="term" value="C:DASH complex"/>
    <property type="evidence" value="ECO:0007669"/>
    <property type="project" value="InterPro"/>
</dbReference>
<evidence type="ECO:0000313" key="1">
    <source>
        <dbReference type="EMBL" id="SAM00529.1"/>
    </source>
</evidence>
<dbReference type="InterPro" id="IPR013962">
    <property type="entry name" value="DASH_Dam1"/>
</dbReference>
<reference evidence="1" key="1">
    <citation type="submission" date="2016-04" db="EMBL/GenBank/DDBJ databases">
        <authorList>
            <person name="Evans L.H."/>
            <person name="Alamgir A."/>
            <person name="Owens N."/>
            <person name="Weber N.D."/>
            <person name="Virtaneva K."/>
            <person name="Barbian K."/>
            <person name="Babar A."/>
            <person name="Rosenke K."/>
        </authorList>
    </citation>
    <scope>NUCLEOTIDE SEQUENCE [LARGE SCALE GENOMIC DNA]</scope>
    <source>
        <strain evidence="1">CBS 101.48</strain>
    </source>
</reference>